<sequence length="154" mass="17214">MRVLLTGMSGTGKSTVVHELRRRDFAAYDADDDGFTEPAGDGTWRWRTSAVTALLDRHDAGLVFFAGCSDEQAQFAWDRQVLLTVPEVVLLERLKSRTSNDFGKSKSDRERVLLDLREVEPLLRRVADRVVSTDRPLADVVDEVLAAALGKRRA</sequence>
<dbReference type="InterPro" id="IPR027417">
    <property type="entry name" value="P-loop_NTPase"/>
</dbReference>
<dbReference type="EMBL" id="RBWV01000011">
    <property type="protein sequence ID" value="RKS75645.1"/>
    <property type="molecule type" value="Genomic_DNA"/>
</dbReference>
<name>A0A420XQX4_9ACTN</name>
<keyword evidence="2" id="KW-1185">Reference proteome</keyword>
<dbReference type="Proteomes" id="UP000281955">
    <property type="component" value="Unassembled WGS sequence"/>
</dbReference>
<dbReference type="GO" id="GO:0016301">
    <property type="term" value="F:kinase activity"/>
    <property type="evidence" value="ECO:0007669"/>
    <property type="project" value="UniProtKB-KW"/>
</dbReference>
<dbReference type="SUPFAM" id="SSF52540">
    <property type="entry name" value="P-loop containing nucleoside triphosphate hydrolases"/>
    <property type="match status" value="1"/>
</dbReference>
<gene>
    <name evidence="1" type="ORF">CLV35_2122</name>
</gene>
<dbReference type="InParanoid" id="A0A420XQX4"/>
<dbReference type="Pfam" id="PF13238">
    <property type="entry name" value="AAA_18"/>
    <property type="match status" value="1"/>
</dbReference>
<dbReference type="AlphaFoldDB" id="A0A420XQX4"/>
<organism evidence="1 2">
    <name type="scientific">Motilibacter peucedani</name>
    <dbReference type="NCBI Taxonomy" id="598650"/>
    <lineage>
        <taxon>Bacteria</taxon>
        <taxon>Bacillati</taxon>
        <taxon>Actinomycetota</taxon>
        <taxon>Actinomycetes</taxon>
        <taxon>Motilibacterales</taxon>
        <taxon>Motilibacteraceae</taxon>
        <taxon>Motilibacter</taxon>
    </lineage>
</organism>
<keyword evidence="1" id="KW-0808">Transferase</keyword>
<evidence type="ECO:0000313" key="2">
    <source>
        <dbReference type="Proteomes" id="UP000281955"/>
    </source>
</evidence>
<comment type="caution">
    <text evidence="1">The sequence shown here is derived from an EMBL/GenBank/DDBJ whole genome shotgun (WGS) entry which is preliminary data.</text>
</comment>
<dbReference type="RefSeq" id="WP_121193391.1">
    <property type="nucleotide sequence ID" value="NZ_RBWV01000011.1"/>
</dbReference>
<proteinExistence type="predicted"/>
<dbReference type="OrthoDB" id="5019413at2"/>
<accession>A0A420XQX4</accession>
<evidence type="ECO:0000313" key="1">
    <source>
        <dbReference type="EMBL" id="RKS75645.1"/>
    </source>
</evidence>
<protein>
    <submittedName>
        <fullName evidence="1">Shikimate kinase</fullName>
    </submittedName>
</protein>
<keyword evidence="1" id="KW-0418">Kinase</keyword>
<dbReference type="Gene3D" id="3.40.50.300">
    <property type="entry name" value="P-loop containing nucleotide triphosphate hydrolases"/>
    <property type="match status" value="1"/>
</dbReference>
<reference evidence="1 2" key="1">
    <citation type="submission" date="2018-10" db="EMBL/GenBank/DDBJ databases">
        <title>Genomic Encyclopedia of Archaeal and Bacterial Type Strains, Phase II (KMG-II): from individual species to whole genera.</title>
        <authorList>
            <person name="Goeker M."/>
        </authorList>
    </citation>
    <scope>NUCLEOTIDE SEQUENCE [LARGE SCALE GENOMIC DNA]</scope>
    <source>
        <strain evidence="1 2">RP-AC37</strain>
    </source>
</reference>